<protein>
    <submittedName>
        <fullName evidence="1">Uncharacterized protein</fullName>
    </submittedName>
</protein>
<dbReference type="HOGENOM" id="CLU_3406388_0_0_1"/>
<proteinExistence type="predicted"/>
<evidence type="ECO:0000313" key="1">
    <source>
        <dbReference type="EMBL" id="EWY87852.1"/>
    </source>
</evidence>
<dbReference type="Proteomes" id="UP000030753">
    <property type="component" value="Unassembled WGS sequence"/>
</dbReference>
<organism evidence="1 2">
    <name type="scientific">Fusarium oxysporum NRRL 32931</name>
    <dbReference type="NCBI Taxonomy" id="660029"/>
    <lineage>
        <taxon>Eukaryota</taxon>
        <taxon>Fungi</taxon>
        <taxon>Dikarya</taxon>
        <taxon>Ascomycota</taxon>
        <taxon>Pezizomycotina</taxon>
        <taxon>Sordariomycetes</taxon>
        <taxon>Hypocreomycetidae</taxon>
        <taxon>Hypocreales</taxon>
        <taxon>Nectriaceae</taxon>
        <taxon>Fusarium</taxon>
        <taxon>Fusarium oxysporum species complex</taxon>
    </lineage>
</organism>
<reference evidence="1 2" key="1">
    <citation type="submission" date="2011-06" db="EMBL/GenBank/DDBJ databases">
        <title>The Genome Sequence of Fusarium oxysporum FOSC 3-a.</title>
        <authorList>
            <consortium name="The Broad Institute Genome Sequencing Platform"/>
            <person name="Ma L.-J."/>
            <person name="Gale L.R."/>
            <person name="Schwartz D.C."/>
            <person name="Zhou S."/>
            <person name="Corby-Kistler H."/>
            <person name="Young S.K."/>
            <person name="Zeng Q."/>
            <person name="Gargeya S."/>
            <person name="Fitzgerald M."/>
            <person name="Haas B."/>
            <person name="Abouelleil A."/>
            <person name="Alvarado L."/>
            <person name="Arachchi H.M."/>
            <person name="Berlin A."/>
            <person name="Brown A."/>
            <person name="Chapman S.B."/>
            <person name="Chen Z."/>
            <person name="Dunbar C."/>
            <person name="Freedman E."/>
            <person name="Gearin G."/>
            <person name="Gellesch M."/>
            <person name="Goldberg J."/>
            <person name="Griggs A."/>
            <person name="Gujja S."/>
            <person name="Heiman D."/>
            <person name="Howarth C."/>
            <person name="Larson L."/>
            <person name="Lui A."/>
            <person name="MacDonald P.J.P."/>
            <person name="Mehta T."/>
            <person name="Montmayeur A."/>
            <person name="Murphy C."/>
            <person name="Neiman D."/>
            <person name="Pearson M."/>
            <person name="Priest M."/>
            <person name="Roberts A."/>
            <person name="Saif S."/>
            <person name="Shea T."/>
            <person name="Shenoy N."/>
            <person name="Sisk P."/>
            <person name="Stolte C."/>
            <person name="Sykes S."/>
            <person name="Wortman J."/>
            <person name="Nusbaum C."/>
            <person name="Birren B."/>
        </authorList>
    </citation>
    <scope>NUCLEOTIDE SEQUENCE [LARGE SCALE GENOMIC DNA]</scope>
    <source>
        <strain evidence="2">FOSC 3-a</strain>
    </source>
</reference>
<name>W9HZS5_FUSOX</name>
<dbReference type="AlphaFoldDB" id="W9HZS5"/>
<accession>W9HZS5</accession>
<dbReference type="EMBL" id="JH717844">
    <property type="protein sequence ID" value="EWY87852.1"/>
    <property type="molecule type" value="Genomic_DNA"/>
</dbReference>
<gene>
    <name evidence="1" type="ORF">FOYG_09237</name>
</gene>
<evidence type="ECO:0000313" key="2">
    <source>
        <dbReference type="Proteomes" id="UP000030753"/>
    </source>
</evidence>
<sequence length="30" mass="3350">MAYIIGHRKSEISMELRSAPVSRGALFNSQ</sequence>